<dbReference type="Pfam" id="PF00270">
    <property type="entry name" value="DEAD"/>
    <property type="match status" value="1"/>
</dbReference>
<evidence type="ECO:0000313" key="13">
    <source>
        <dbReference type="Proteomes" id="UP000002630"/>
    </source>
</evidence>
<feature type="region of interest" description="Disordered" evidence="8">
    <location>
        <begin position="796"/>
        <end position="839"/>
    </location>
</feature>
<protein>
    <recommendedName>
        <fullName evidence="2">RNA helicase</fullName>
        <ecNumber evidence="2">3.6.4.13</ecNumber>
    </recommendedName>
</protein>
<feature type="compositionally biased region" description="Low complexity" evidence="8">
    <location>
        <begin position="132"/>
        <end position="146"/>
    </location>
</feature>
<feature type="chain" id="PRO_5003117024" description="RNA helicase" evidence="9">
    <location>
        <begin position="24"/>
        <end position="923"/>
    </location>
</feature>
<dbReference type="PROSITE" id="PS00039">
    <property type="entry name" value="DEAD_ATP_HELICASE"/>
    <property type="match status" value="1"/>
</dbReference>
<dbReference type="InterPro" id="IPR000629">
    <property type="entry name" value="RNA-helicase_DEAD-box_CS"/>
</dbReference>
<evidence type="ECO:0000259" key="11">
    <source>
        <dbReference type="PROSITE" id="PS51194"/>
    </source>
</evidence>
<dbReference type="InterPro" id="IPR011545">
    <property type="entry name" value="DEAD/DEAH_box_helicase_dom"/>
</dbReference>
<feature type="compositionally biased region" description="Gly residues" evidence="8">
    <location>
        <begin position="173"/>
        <end position="183"/>
    </location>
</feature>
<dbReference type="InParanoid" id="D8LE98"/>
<accession>D8LE98</accession>
<dbReference type="CDD" id="cd12938">
    <property type="entry name" value="GUCT_Hera"/>
    <property type="match status" value="1"/>
</dbReference>
<dbReference type="SMART" id="SM00490">
    <property type="entry name" value="HELICc"/>
    <property type="match status" value="1"/>
</dbReference>
<dbReference type="GO" id="GO:0016787">
    <property type="term" value="F:hydrolase activity"/>
    <property type="evidence" value="ECO:0007669"/>
    <property type="project" value="UniProtKB-KW"/>
</dbReference>
<dbReference type="OrthoDB" id="4255at2759"/>
<dbReference type="AlphaFoldDB" id="D8LE98"/>
<comment type="similarity">
    <text evidence="1">Belongs to the DEAD box helicase family. DDX21/DDX50 subfamily.</text>
</comment>
<dbReference type="PROSITE" id="PS51192">
    <property type="entry name" value="HELICASE_ATP_BIND_1"/>
    <property type="match status" value="1"/>
</dbReference>
<dbReference type="SMART" id="SM00487">
    <property type="entry name" value="DEXDc"/>
    <property type="match status" value="1"/>
</dbReference>
<dbReference type="InterPro" id="IPR059027">
    <property type="entry name" value="DD_DDX21-DDX50"/>
</dbReference>
<evidence type="ECO:0000256" key="9">
    <source>
        <dbReference type="SAM" id="SignalP"/>
    </source>
</evidence>
<dbReference type="InterPro" id="IPR027417">
    <property type="entry name" value="P-loop_NTPase"/>
</dbReference>
<dbReference type="Proteomes" id="UP000002630">
    <property type="component" value="Unassembled WGS sequence"/>
</dbReference>
<dbReference type="PANTHER" id="PTHR47963:SF8">
    <property type="entry name" value="ATP-DEPENDENT RNA HELICASE DEAD"/>
    <property type="match status" value="1"/>
</dbReference>
<sequence>MTSRSSTALAVLGLLAGFVNVDAFSLIPAAPGAVSSSVTRAKTAVASLEPPARNTWRARHGLSMSSTSSAVENAGAATGEVDDSKPPRASVMDELDAILGDVQQDSGTKPASGGGMGAAAPLDQDLDSLLGSATSAPPATATVAAPKNSGLDDLDLDDLLGPGANSAPPQRYSGGGTAEGGGSFPAAGRGPPVGGASSDGQQAWGAPGQQQQRMSYSGEFGAASGKYGDTAARTASKELKGDQMVSLVEVGEEGACPVEEKDVDPKTVAALKARGIEKFTPVQAITYDHILSGRDIIGKSRTGTGKTIAFGLPVIQHLGRFAEDHQQRTYQRGRSPRFLVVCPTRELARQVYGELETLGSTFGLKADVFHGGAAYGPQMRSLSDGLDILVATPGRIMDHLQRGALDLSDVRHAVLDEADEMLNMGFADDIETIFSYVDVKECQVLLFSATVPSWVRNIANKYTANPLTVDAVGKHVNKLATTVKHLSIEVSSRHRSSMLEDIITYYGKGSHAIVFTNSKAECDELADGQTFKTLTSQVLHGDISQHQRDQTIKAFRAKGFQVLVATDVAARGIDVSDIDLVVQYRPPRDPDSYVHRSGRTGRAGRPGVAVTLYAENEIRDIRKIEQGVGQGFRFERGAVPSAEQVMSLAGTVAREQIKGVSDDMVDFFRESAQELLAEEESEDKELLLAKCLAAIARKTHVTRRSMLTGEPDKVTVQMVAPRQLTSGDVMFAVGKLGRAAGFEPMVGRIAIAKDPTTAVFDMSTEAADQLVKFSKEQNLESIEFKMCPVLPVLQEAPGGRFGGGRGGGRGGRGRGRGGGGGGYRGNRSSYGGGRGGSYGGGGGYRGGGDRNGGYRGGRSSYGGGGSGGGSYGGGGGGGYGSRGGGGYGGGGGGSYGGGSYGGGYGSRGGGGGYSGGGGGNSDW</sequence>
<dbReference type="FunCoup" id="D8LE98">
    <property type="interactions" value="246"/>
</dbReference>
<feature type="region of interest" description="Disordered" evidence="8">
    <location>
        <begin position="103"/>
        <end position="122"/>
    </location>
</feature>
<proteinExistence type="inferred from homology"/>
<dbReference type="InterPro" id="IPR050547">
    <property type="entry name" value="DEAD_box_RNA_helicases"/>
</dbReference>
<feature type="domain" description="Helicase C-terminal" evidence="11">
    <location>
        <begin position="498"/>
        <end position="647"/>
    </location>
</feature>
<gene>
    <name evidence="12" type="ORF">Esi_0013_0100</name>
</gene>
<dbReference type="CDD" id="cd00268">
    <property type="entry name" value="DEADc"/>
    <property type="match status" value="1"/>
</dbReference>
<dbReference type="GO" id="GO:0005524">
    <property type="term" value="F:ATP binding"/>
    <property type="evidence" value="ECO:0007669"/>
    <property type="project" value="UniProtKB-KW"/>
</dbReference>
<evidence type="ECO:0000256" key="2">
    <source>
        <dbReference type="ARBA" id="ARBA00012552"/>
    </source>
</evidence>
<dbReference type="CDD" id="cd18787">
    <property type="entry name" value="SF2_C_DEAD"/>
    <property type="match status" value="1"/>
</dbReference>
<dbReference type="InterPro" id="IPR044742">
    <property type="entry name" value="DEAD/DEAH_RhlB"/>
</dbReference>
<dbReference type="Pfam" id="PF00271">
    <property type="entry name" value="Helicase_C"/>
    <property type="match status" value="1"/>
</dbReference>
<feature type="signal peptide" evidence="9">
    <location>
        <begin position="1"/>
        <end position="23"/>
    </location>
</feature>
<dbReference type="Pfam" id="PF26142">
    <property type="entry name" value="DD_DDX21-DDX50"/>
    <property type="match status" value="1"/>
</dbReference>
<dbReference type="Gene3D" id="3.40.50.300">
    <property type="entry name" value="P-loop containing nucleotide triphosphate hydrolases"/>
    <property type="match status" value="2"/>
</dbReference>
<evidence type="ECO:0000256" key="3">
    <source>
        <dbReference type="ARBA" id="ARBA00022741"/>
    </source>
</evidence>
<dbReference type="eggNOG" id="KOG0331">
    <property type="taxonomic scope" value="Eukaryota"/>
</dbReference>
<evidence type="ECO:0000256" key="1">
    <source>
        <dbReference type="ARBA" id="ARBA00006517"/>
    </source>
</evidence>
<evidence type="ECO:0000313" key="12">
    <source>
        <dbReference type="EMBL" id="CBN74178.1"/>
    </source>
</evidence>
<dbReference type="GO" id="GO:0003723">
    <property type="term" value="F:RNA binding"/>
    <property type="evidence" value="ECO:0007669"/>
    <property type="project" value="UniProtKB-KW"/>
</dbReference>
<organism evidence="12 13">
    <name type="scientific">Ectocarpus siliculosus</name>
    <name type="common">Brown alga</name>
    <name type="synonym">Conferva siliculosa</name>
    <dbReference type="NCBI Taxonomy" id="2880"/>
    <lineage>
        <taxon>Eukaryota</taxon>
        <taxon>Sar</taxon>
        <taxon>Stramenopiles</taxon>
        <taxon>Ochrophyta</taxon>
        <taxon>PX clade</taxon>
        <taxon>Phaeophyceae</taxon>
        <taxon>Ectocarpales</taxon>
        <taxon>Ectocarpaceae</taxon>
        <taxon>Ectocarpus</taxon>
    </lineage>
</organism>
<dbReference type="PROSITE" id="PS51194">
    <property type="entry name" value="HELICASE_CTER"/>
    <property type="match status" value="1"/>
</dbReference>
<dbReference type="EMBL" id="FN649760">
    <property type="protein sequence ID" value="CBN74178.1"/>
    <property type="molecule type" value="Genomic_DNA"/>
</dbReference>
<evidence type="ECO:0000256" key="8">
    <source>
        <dbReference type="SAM" id="MobiDB-lite"/>
    </source>
</evidence>
<evidence type="ECO:0000256" key="4">
    <source>
        <dbReference type="ARBA" id="ARBA00022801"/>
    </source>
</evidence>
<dbReference type="InterPro" id="IPR001650">
    <property type="entry name" value="Helicase_C-like"/>
</dbReference>
<evidence type="ECO:0000256" key="5">
    <source>
        <dbReference type="ARBA" id="ARBA00022806"/>
    </source>
</evidence>
<feature type="compositionally biased region" description="Low complexity" evidence="8">
    <location>
        <begin position="185"/>
        <end position="212"/>
    </location>
</feature>
<keyword evidence="4" id="KW-0378">Hydrolase</keyword>
<evidence type="ECO:0000259" key="10">
    <source>
        <dbReference type="PROSITE" id="PS51192"/>
    </source>
</evidence>
<evidence type="ECO:0000256" key="7">
    <source>
        <dbReference type="ARBA" id="ARBA00022884"/>
    </source>
</evidence>
<dbReference type="Pfam" id="PF08152">
    <property type="entry name" value="GUCT"/>
    <property type="match status" value="1"/>
</dbReference>
<reference evidence="12 13" key="1">
    <citation type="journal article" date="2010" name="Nature">
        <title>The Ectocarpus genome and the independent evolution of multicellularity in brown algae.</title>
        <authorList>
            <person name="Cock J.M."/>
            <person name="Sterck L."/>
            <person name="Rouze P."/>
            <person name="Scornet D."/>
            <person name="Allen A.E."/>
            <person name="Amoutzias G."/>
            <person name="Anthouard V."/>
            <person name="Artiguenave F."/>
            <person name="Aury J.M."/>
            <person name="Badger J.H."/>
            <person name="Beszteri B."/>
            <person name="Billiau K."/>
            <person name="Bonnet E."/>
            <person name="Bothwell J.H."/>
            <person name="Bowler C."/>
            <person name="Boyen C."/>
            <person name="Brownlee C."/>
            <person name="Carrano C.J."/>
            <person name="Charrier B."/>
            <person name="Cho G.Y."/>
            <person name="Coelho S.M."/>
            <person name="Collen J."/>
            <person name="Corre E."/>
            <person name="Da Silva C."/>
            <person name="Delage L."/>
            <person name="Delaroque N."/>
            <person name="Dittami S.M."/>
            <person name="Doulbeau S."/>
            <person name="Elias M."/>
            <person name="Farnham G."/>
            <person name="Gachon C.M."/>
            <person name="Gschloessl B."/>
            <person name="Heesch S."/>
            <person name="Jabbari K."/>
            <person name="Jubin C."/>
            <person name="Kawai H."/>
            <person name="Kimura K."/>
            <person name="Kloareg B."/>
            <person name="Kupper F.C."/>
            <person name="Lang D."/>
            <person name="Le Bail A."/>
            <person name="Leblanc C."/>
            <person name="Lerouge P."/>
            <person name="Lohr M."/>
            <person name="Lopez P.J."/>
            <person name="Martens C."/>
            <person name="Maumus F."/>
            <person name="Michel G."/>
            <person name="Miranda-Saavedra D."/>
            <person name="Morales J."/>
            <person name="Moreau H."/>
            <person name="Motomura T."/>
            <person name="Nagasato C."/>
            <person name="Napoli C.A."/>
            <person name="Nelson D.R."/>
            <person name="Nyvall-Collen P."/>
            <person name="Peters A.F."/>
            <person name="Pommier C."/>
            <person name="Potin P."/>
            <person name="Poulain J."/>
            <person name="Quesneville H."/>
            <person name="Read B."/>
            <person name="Rensing S.A."/>
            <person name="Ritter A."/>
            <person name="Rousvoal S."/>
            <person name="Samanta M."/>
            <person name="Samson G."/>
            <person name="Schroeder D.C."/>
            <person name="Segurens B."/>
            <person name="Strittmatter M."/>
            <person name="Tonon T."/>
            <person name="Tregear J.W."/>
            <person name="Valentin K."/>
            <person name="von Dassow P."/>
            <person name="Yamagishi T."/>
            <person name="Van de Peer Y."/>
            <person name="Wincker P."/>
        </authorList>
    </citation>
    <scope>NUCLEOTIDE SEQUENCE [LARGE SCALE GENOMIC DNA]</scope>
    <source>
        <strain evidence="13">Ec32 / CCAP1310/4</strain>
    </source>
</reference>
<keyword evidence="9" id="KW-0732">Signal</keyword>
<keyword evidence="6" id="KW-0067">ATP-binding</keyword>
<keyword evidence="5 12" id="KW-0347">Helicase</keyword>
<evidence type="ECO:0000256" key="6">
    <source>
        <dbReference type="ARBA" id="ARBA00022840"/>
    </source>
</evidence>
<feature type="region of interest" description="Disordered" evidence="8">
    <location>
        <begin position="62"/>
        <end position="88"/>
    </location>
</feature>
<dbReference type="SUPFAM" id="SSF52540">
    <property type="entry name" value="P-loop containing nucleoside triphosphate hydrolases"/>
    <property type="match status" value="1"/>
</dbReference>
<dbReference type="GO" id="GO:0003724">
    <property type="term" value="F:RNA helicase activity"/>
    <property type="evidence" value="ECO:0007669"/>
    <property type="project" value="UniProtKB-EC"/>
</dbReference>
<feature type="region of interest" description="Disordered" evidence="8">
    <location>
        <begin position="128"/>
        <end position="225"/>
    </location>
</feature>
<name>D8LE98_ECTSI</name>
<feature type="compositionally biased region" description="Gly residues" evidence="8">
    <location>
        <begin position="799"/>
        <end position="839"/>
    </location>
</feature>
<dbReference type="STRING" id="2880.D8LE98"/>
<dbReference type="InterPro" id="IPR014001">
    <property type="entry name" value="Helicase_ATP-bd"/>
</dbReference>
<dbReference type="PANTHER" id="PTHR47963">
    <property type="entry name" value="DEAD-BOX ATP-DEPENDENT RNA HELICASE 47, MITOCHONDRIAL"/>
    <property type="match status" value="1"/>
</dbReference>
<feature type="domain" description="Helicase ATP-binding" evidence="10">
    <location>
        <begin position="287"/>
        <end position="469"/>
    </location>
</feature>
<dbReference type="EC" id="3.6.4.13" evidence="2"/>
<keyword evidence="13" id="KW-1185">Reference proteome</keyword>
<keyword evidence="7" id="KW-0694">RNA-binding</keyword>
<dbReference type="InterPro" id="IPR012562">
    <property type="entry name" value="GUCT"/>
</dbReference>
<keyword evidence="3" id="KW-0547">Nucleotide-binding</keyword>